<sequence>MICQNLEKYIKFEWFQNWKILRIRKRKREVKKSILIISRSIQQERKESYQYLKKNSISRGEKNIYTQKEINGILQKQQISSVSLDLQFSLAPSKGGKSDQKYFSKILPESQNEINLKQ</sequence>
<name>A0A8S1TDI9_PAROT</name>
<protein>
    <submittedName>
        <fullName evidence="1">Uncharacterized protein</fullName>
    </submittedName>
</protein>
<comment type="caution">
    <text evidence="1">The sequence shown here is derived from an EMBL/GenBank/DDBJ whole genome shotgun (WGS) entry which is preliminary data.</text>
</comment>
<evidence type="ECO:0000313" key="2">
    <source>
        <dbReference type="Proteomes" id="UP000683925"/>
    </source>
</evidence>
<reference evidence="1" key="1">
    <citation type="submission" date="2021-01" db="EMBL/GenBank/DDBJ databases">
        <authorList>
            <consortium name="Genoscope - CEA"/>
            <person name="William W."/>
        </authorList>
    </citation>
    <scope>NUCLEOTIDE SEQUENCE</scope>
</reference>
<accession>A0A8S1TDI9</accession>
<gene>
    <name evidence="1" type="ORF">POCTA_138.1.T0230073</name>
</gene>
<organism evidence="1 2">
    <name type="scientific">Paramecium octaurelia</name>
    <dbReference type="NCBI Taxonomy" id="43137"/>
    <lineage>
        <taxon>Eukaryota</taxon>
        <taxon>Sar</taxon>
        <taxon>Alveolata</taxon>
        <taxon>Ciliophora</taxon>
        <taxon>Intramacronucleata</taxon>
        <taxon>Oligohymenophorea</taxon>
        <taxon>Peniculida</taxon>
        <taxon>Parameciidae</taxon>
        <taxon>Paramecium</taxon>
    </lineage>
</organism>
<dbReference type="AlphaFoldDB" id="A0A8S1TDI9"/>
<keyword evidence="2" id="KW-1185">Reference proteome</keyword>
<dbReference type="OrthoDB" id="324004at2759"/>
<dbReference type="Proteomes" id="UP000683925">
    <property type="component" value="Unassembled WGS sequence"/>
</dbReference>
<proteinExistence type="predicted"/>
<evidence type="ECO:0000313" key="1">
    <source>
        <dbReference type="EMBL" id="CAD8149923.1"/>
    </source>
</evidence>
<dbReference type="EMBL" id="CAJJDP010000023">
    <property type="protein sequence ID" value="CAD8149923.1"/>
    <property type="molecule type" value="Genomic_DNA"/>
</dbReference>